<name>A0ACD3SMM0_9BURK</name>
<comment type="caution">
    <text evidence="1">The sequence shown here is derived from an EMBL/GenBank/DDBJ whole genome shotgun (WGS) entry which is preliminary data.</text>
</comment>
<protein>
    <submittedName>
        <fullName evidence="1">LacI family transcriptional regulator</fullName>
    </submittedName>
</protein>
<dbReference type="Proteomes" id="UP000004277">
    <property type="component" value="Unassembled WGS sequence"/>
</dbReference>
<gene>
    <name evidence="1" type="ORF">MW7_012955</name>
</gene>
<reference evidence="1" key="1">
    <citation type="submission" date="2019-05" db="EMBL/GenBank/DDBJ databases">
        <title>Revised genome assembly of Burkholderiaceae (previously Ralstonia) sp. PBA.</title>
        <authorList>
            <person name="Gan H.M."/>
        </authorList>
    </citation>
    <scope>NUCLEOTIDE SEQUENCE</scope>
    <source>
        <strain evidence="1">PBA</strain>
    </source>
</reference>
<sequence length="398" mass="43180">MACLVVSPAGTAVTAFMCFSSIVFLEYKRLHLRVNQYLHRKYWSTCYSHDHRLQKDVGTRMAAGLKDVARMVGVSISTVSRALHRPEMVDADTRERVNAAVSALGYVPQGVGRALVSRRTYSIGAVIPRIGVSAFAQTVEALRQGLGQANYTLLLAQPPLNEQSDLRPLRRLIERGVDGIVLLGSDCPQAWLEIIEKNGLPMTTIWADASDAPPGAIGFDNRVAGRQAAEHLLQLGHREFAFISGYLASNQRSQQRYQGLLEAIAAGGGRLPRELVIEADYAFSEGHRAALQLLESGQRFTALVCGNDYLALGAMAGLRERGLRIPHDMSVIGFNDSEFSAFVDPPLTTIRFPSVEIGTAAAETLLAAIEGAERMPPARMLPTTLVQRSSTAPAATTP</sequence>
<keyword evidence="2" id="KW-1185">Reference proteome</keyword>
<evidence type="ECO:0000313" key="1">
    <source>
        <dbReference type="EMBL" id="TMS57500.1"/>
    </source>
</evidence>
<evidence type="ECO:0000313" key="2">
    <source>
        <dbReference type="Proteomes" id="UP000004277"/>
    </source>
</evidence>
<dbReference type="EMBL" id="AKCV02000023">
    <property type="protein sequence ID" value="TMS57500.1"/>
    <property type="molecule type" value="Genomic_DNA"/>
</dbReference>
<accession>A0ACD3SMM0</accession>
<proteinExistence type="predicted"/>
<organism evidence="1 2">
    <name type="scientific">Imbroritus primus</name>
    <dbReference type="NCBI Taxonomy" id="3058603"/>
    <lineage>
        <taxon>Bacteria</taxon>
        <taxon>Pseudomonadati</taxon>
        <taxon>Pseudomonadota</taxon>
        <taxon>Betaproteobacteria</taxon>
        <taxon>Burkholderiales</taxon>
        <taxon>Burkholderiaceae</taxon>
        <taxon>Imbroritus</taxon>
    </lineage>
</organism>